<dbReference type="RefSeq" id="WP_249513826.1">
    <property type="nucleotide sequence ID" value="NZ_CP093366.1"/>
</dbReference>
<feature type="domain" description="ABC transporter" evidence="5">
    <location>
        <begin position="3"/>
        <end position="235"/>
    </location>
</feature>
<dbReference type="Pfam" id="PF00005">
    <property type="entry name" value="ABC_tran"/>
    <property type="match status" value="1"/>
</dbReference>
<organism evidence="6 7">
    <name type="scientific">Bombilactobacillus folatiphilus</name>
    <dbReference type="NCBI Taxonomy" id="2923362"/>
    <lineage>
        <taxon>Bacteria</taxon>
        <taxon>Bacillati</taxon>
        <taxon>Bacillota</taxon>
        <taxon>Bacilli</taxon>
        <taxon>Lactobacillales</taxon>
        <taxon>Lactobacillaceae</taxon>
        <taxon>Bombilactobacillus</taxon>
    </lineage>
</organism>
<proteinExistence type="inferred from homology"/>
<reference evidence="6" key="1">
    <citation type="journal article" date="2022" name="Int. J. Syst. Evol. Microbiol.">
        <title>Apilactobacillus apisilvae sp. nov., Nicolia spurrieriana gen. nov. sp. nov., Bombilactobacillus folatiphilus sp. nov. and Bombilactobacillus thymidiniphilus sp. nov., four new lactic acid bacterial isolates from stingless bees Tetragonula carbonaria and Austroplebeia australis.</title>
        <authorList>
            <person name="Oliphant S.A."/>
            <person name="Watson-Haigh N.S."/>
            <person name="Sumby K.M."/>
            <person name="Gardner J."/>
            <person name="Groom S."/>
            <person name="Jiranek V."/>
        </authorList>
    </citation>
    <scope>NUCLEOTIDE SEQUENCE</scope>
    <source>
        <strain evidence="6">SG4_D2</strain>
    </source>
</reference>
<evidence type="ECO:0000256" key="1">
    <source>
        <dbReference type="ARBA" id="ARBA00005417"/>
    </source>
</evidence>
<evidence type="ECO:0000259" key="5">
    <source>
        <dbReference type="PROSITE" id="PS50893"/>
    </source>
</evidence>
<dbReference type="GO" id="GO:0005524">
    <property type="term" value="F:ATP binding"/>
    <property type="evidence" value="ECO:0007669"/>
    <property type="project" value="UniProtKB-KW"/>
</dbReference>
<evidence type="ECO:0000256" key="2">
    <source>
        <dbReference type="ARBA" id="ARBA00022448"/>
    </source>
</evidence>
<dbReference type="PANTHER" id="PTHR42711">
    <property type="entry name" value="ABC TRANSPORTER ATP-BINDING PROTEIN"/>
    <property type="match status" value="1"/>
</dbReference>
<dbReference type="SUPFAM" id="SSF52540">
    <property type="entry name" value="P-loop containing nucleoside triphosphate hydrolases"/>
    <property type="match status" value="1"/>
</dbReference>
<protein>
    <submittedName>
        <fullName evidence="6">ABC transporter ATP-binding protein</fullName>
    </submittedName>
</protein>
<dbReference type="InterPro" id="IPR003593">
    <property type="entry name" value="AAA+_ATPase"/>
</dbReference>
<keyword evidence="7" id="KW-1185">Reference proteome</keyword>
<comment type="similarity">
    <text evidence="1">Belongs to the ABC transporter superfamily.</text>
</comment>
<accession>A0ABY4P7N1</accession>
<evidence type="ECO:0000313" key="7">
    <source>
        <dbReference type="Proteomes" id="UP000831495"/>
    </source>
</evidence>
<dbReference type="Proteomes" id="UP000831495">
    <property type="component" value="Chromosome"/>
</dbReference>
<keyword evidence="2" id="KW-0813">Transport</keyword>
<dbReference type="InterPro" id="IPR003439">
    <property type="entry name" value="ABC_transporter-like_ATP-bd"/>
</dbReference>
<evidence type="ECO:0000256" key="4">
    <source>
        <dbReference type="ARBA" id="ARBA00022840"/>
    </source>
</evidence>
<dbReference type="PANTHER" id="PTHR42711:SF5">
    <property type="entry name" value="ABC TRANSPORTER ATP-BINDING PROTEIN NATA"/>
    <property type="match status" value="1"/>
</dbReference>
<evidence type="ECO:0000313" key="6">
    <source>
        <dbReference type="EMBL" id="UQS81556.1"/>
    </source>
</evidence>
<name>A0ABY4P7N1_9LACO</name>
<sequence>MIINFNNVSKKINGINVVNDMSFSLAKGHVLALLGPNGAGKTTTIRLLTGLIVPNNGDIVIFNQKLNSRKVADKLREKISVQNDGSLYENLSIMENLRIWANLYNIPAKRAMSDIAELLDVFELVSRSDDKVKQLSKGMRQKVLLIRSLLPKPKLLILDEPTSGLDPQTSRKLIDCLESYIEEKDTTIIMATHQLDGLEQLATDILIMNSGRVIVQGESNRLINEHWPTTQLKIELDNANKARDYFDQNFSNNYFFKNEKVYLTVKNKQSIPKIIATITSNVDVIGINKVEHTIKELYFDLLGKGVL</sequence>
<gene>
    <name evidence="6" type="ORF">MOO45_04850</name>
</gene>
<dbReference type="InterPro" id="IPR050763">
    <property type="entry name" value="ABC_transporter_ATP-binding"/>
</dbReference>
<dbReference type="PROSITE" id="PS50893">
    <property type="entry name" value="ABC_TRANSPORTER_2"/>
    <property type="match status" value="1"/>
</dbReference>
<keyword evidence="4 6" id="KW-0067">ATP-binding</keyword>
<evidence type="ECO:0000256" key="3">
    <source>
        <dbReference type="ARBA" id="ARBA00022741"/>
    </source>
</evidence>
<dbReference type="InterPro" id="IPR017871">
    <property type="entry name" value="ABC_transporter-like_CS"/>
</dbReference>
<dbReference type="Gene3D" id="3.40.50.300">
    <property type="entry name" value="P-loop containing nucleotide triphosphate hydrolases"/>
    <property type="match status" value="1"/>
</dbReference>
<dbReference type="InterPro" id="IPR027417">
    <property type="entry name" value="P-loop_NTPase"/>
</dbReference>
<dbReference type="SMART" id="SM00382">
    <property type="entry name" value="AAA"/>
    <property type="match status" value="1"/>
</dbReference>
<dbReference type="EMBL" id="CP093366">
    <property type="protein sequence ID" value="UQS81556.1"/>
    <property type="molecule type" value="Genomic_DNA"/>
</dbReference>
<dbReference type="PROSITE" id="PS00211">
    <property type="entry name" value="ABC_TRANSPORTER_1"/>
    <property type="match status" value="1"/>
</dbReference>
<keyword evidence="3" id="KW-0547">Nucleotide-binding</keyword>